<keyword evidence="3" id="KW-0255">Endonuclease</keyword>
<accession>A0A254Q1X3</accession>
<dbReference type="GO" id="GO:0009307">
    <property type="term" value="P:DNA restriction-modification system"/>
    <property type="evidence" value="ECO:0007669"/>
    <property type="project" value="UniProtKB-KW"/>
</dbReference>
<keyword evidence="3" id="KW-0540">Nuclease</keyword>
<keyword evidence="4" id="KW-1185">Reference proteome</keyword>
<dbReference type="InterPro" id="IPR040980">
    <property type="entry name" value="SWI2_SNF2"/>
</dbReference>
<comment type="caution">
    <text evidence="3">The sequence shown here is derived from an EMBL/GenBank/DDBJ whole genome shotgun (WGS) entry which is preliminary data.</text>
</comment>
<dbReference type="SUPFAM" id="SSF52540">
    <property type="entry name" value="P-loop containing nucleoside triphosphate hydrolases"/>
    <property type="match status" value="1"/>
</dbReference>
<dbReference type="PANTHER" id="PTHR42927">
    <property type="entry name" value="HELICASE SUPERFAMILY 1 AND 2 DOMAIN-CONTAINING PROTEIN"/>
    <property type="match status" value="1"/>
</dbReference>
<gene>
    <name evidence="3" type="ORF">CBI30_00580</name>
</gene>
<dbReference type="InterPro" id="IPR014001">
    <property type="entry name" value="Helicase_ATP-bd"/>
</dbReference>
<dbReference type="RefSeq" id="WP_088526400.1">
    <property type="nucleotide sequence ID" value="NZ_NGUO01000001.1"/>
</dbReference>
<evidence type="ECO:0000256" key="1">
    <source>
        <dbReference type="SAM" id="MobiDB-lite"/>
    </source>
</evidence>
<evidence type="ECO:0000259" key="2">
    <source>
        <dbReference type="SMART" id="SM00487"/>
    </source>
</evidence>
<dbReference type="InterPro" id="IPR027417">
    <property type="entry name" value="P-loop_NTPase"/>
</dbReference>
<dbReference type="PANTHER" id="PTHR42927:SF1">
    <property type="entry name" value="HELICASE SUPERFAMILY 1 AND 2 DOMAIN-CONTAINING PROTEIN"/>
    <property type="match status" value="1"/>
</dbReference>
<name>A0A254Q1X3_9BURK</name>
<dbReference type="Gene3D" id="3.40.50.300">
    <property type="entry name" value="P-loop containing nucleotide triphosphate hydrolases"/>
    <property type="match status" value="2"/>
</dbReference>
<dbReference type="EMBL" id="NGUO01000001">
    <property type="protein sequence ID" value="OWS72795.1"/>
    <property type="molecule type" value="Genomic_DNA"/>
</dbReference>
<proteinExistence type="predicted"/>
<dbReference type="Pfam" id="PF22679">
    <property type="entry name" value="T1R_D3-like"/>
    <property type="match status" value="1"/>
</dbReference>
<protein>
    <submittedName>
        <fullName evidence="3">Restriction endonuclease subunit R</fullName>
    </submittedName>
</protein>
<sequence length="1077" mass="124103">MNELHLQDKFLIPFFRDGLGYKEVKANTVTQALVIEEDLQAFIENSSLNRKPYELLLKKYRSDKKALLQDLMTLIAERISSSRNMALFLNANKSITLEGIKLHLFYTSDSVIHDNALFDENLFSVVQELPYKFNYQGAQIFAFRPDIVTFVNGIYLGYSELKSNYTSQTASKNGRGKVIKDYFEAVKVYHQYIDSNEMLSDKEKQALRKDFLKIFENAIHITTTDIGETYVIRTIADYFDEILTTCRDGKFDREEIEKKAHGVFKLYPLLKPDADKKDKLKELFSALYGKFMIEKEILYYNFIERDVYVNKGVKEVKDQAGYLISPRPKQKFGTDKIMAKIDEFLAHEQEPDYFEKLLERQLVGVSEVKKKELLEKRKAYSNNKNVYSLLMQYAAGFGKSNIIGWSALQLKDLRRPDGGGKAQYVYDKIMIVVDRLQLRSQIDSLMLNMNIDKRMVIEATNKKTFQEALASETRLVIVNLQKFGSVREMLDEEVLKKLAGMRIVFLIDEIHRSNSGDQHEEMVSIFDELQSPFDGGEYAGQATKKNLIIGFTATPDDHALARFGEFSGYAESEKLWRPFDSYTMKEAIEDGFILNPLKNIVPVASKMLFDLPSNPLKGFTEKEYKDAQKKQIYENRDRIDAIAKYVADLLVKDVYRQIRGTGKAMLAVHSIKAAIAYQGAITKYFNALVKEPKYAKYAEAPIHVVYSSNQDEQSATGLNSGLSEEKVLESFALKKNGLMIVVAKLQTGFDEKRLHTLFLDKEIKGISAIQTISRVNRTTKYKNDCKIVDFSYNNVNVQNIKDAFEHFSDVVVSDFDPFSDKKVLDLLLSELKKSDTYDKFFNIYMGIYRDPAKRDDPESYLDFESSLKKYIDANPQRTADAKAKAAQYFTILNRIEYVIEMDAKYSEPSFLFFWRKFNTLYNMMHRSEDVKDPIEVYFDNQIGMVEVVAEEPKKKEKKPSNVAEGTGPGQGGQFDILAIIAARNEQEAKTGELINAFEAKIVDFFNYVRESIEGKRLIVKIKSHVSEDEIYDDFAKIYRRYKALRRQTVGDYFFKETEDLIDKLCDDFEVTVRNGLT</sequence>
<organism evidence="3 4">
    <name type="scientific">Polynucleobacter aenigmaticus</name>
    <dbReference type="NCBI Taxonomy" id="1743164"/>
    <lineage>
        <taxon>Bacteria</taxon>
        <taxon>Pseudomonadati</taxon>
        <taxon>Pseudomonadota</taxon>
        <taxon>Betaproteobacteria</taxon>
        <taxon>Burkholderiales</taxon>
        <taxon>Burkholderiaceae</taxon>
        <taxon>Polynucleobacter</taxon>
    </lineage>
</organism>
<dbReference type="SMART" id="SM00487">
    <property type="entry name" value="DEXDc"/>
    <property type="match status" value="1"/>
</dbReference>
<feature type="region of interest" description="Disordered" evidence="1">
    <location>
        <begin position="950"/>
        <end position="969"/>
    </location>
</feature>
<dbReference type="InterPro" id="IPR055180">
    <property type="entry name" value="HsdR_RecA-like_helicase_dom_2"/>
</dbReference>
<dbReference type="Proteomes" id="UP000198104">
    <property type="component" value="Unassembled WGS sequence"/>
</dbReference>
<dbReference type="GO" id="GO:0005524">
    <property type="term" value="F:ATP binding"/>
    <property type="evidence" value="ECO:0007669"/>
    <property type="project" value="UniProtKB-KW"/>
</dbReference>
<keyword evidence="3" id="KW-0378">Hydrolase</keyword>
<dbReference type="OrthoDB" id="9758243at2"/>
<evidence type="ECO:0000313" key="4">
    <source>
        <dbReference type="Proteomes" id="UP000198104"/>
    </source>
</evidence>
<dbReference type="AlphaFoldDB" id="A0A254Q1X3"/>
<dbReference type="InterPro" id="IPR007409">
    <property type="entry name" value="Restrct_endonuc_type1_HsdR_N"/>
</dbReference>
<dbReference type="GO" id="GO:0009035">
    <property type="term" value="F:type I site-specific deoxyribonuclease activity"/>
    <property type="evidence" value="ECO:0007669"/>
    <property type="project" value="UniProtKB-EC"/>
</dbReference>
<dbReference type="Pfam" id="PF18766">
    <property type="entry name" value="SWI2_SNF2"/>
    <property type="match status" value="1"/>
</dbReference>
<evidence type="ECO:0000313" key="3">
    <source>
        <dbReference type="EMBL" id="OWS72795.1"/>
    </source>
</evidence>
<reference evidence="3 4" key="1">
    <citation type="submission" date="2017-05" db="EMBL/GenBank/DDBJ databases">
        <title>Polynucleobacter sp. MWH-K35W1 isolated from the permanently anoxic monimolimnion of a meromictic lake.</title>
        <authorList>
            <person name="Hahn M.W."/>
        </authorList>
    </citation>
    <scope>NUCLEOTIDE SEQUENCE [LARGE SCALE GENOMIC DNA]</scope>
    <source>
        <strain evidence="3 4">MWH-K35W1</strain>
    </source>
</reference>
<dbReference type="GO" id="GO:0003677">
    <property type="term" value="F:DNA binding"/>
    <property type="evidence" value="ECO:0007669"/>
    <property type="project" value="UniProtKB-KW"/>
</dbReference>
<dbReference type="Gene3D" id="3.90.1570.50">
    <property type="match status" value="1"/>
</dbReference>
<feature type="domain" description="Helicase ATP-binding" evidence="2">
    <location>
        <begin position="353"/>
        <end position="582"/>
    </location>
</feature>
<dbReference type="Pfam" id="PF04313">
    <property type="entry name" value="HSDR_N"/>
    <property type="match status" value="1"/>
</dbReference>